<dbReference type="InterPro" id="IPR013083">
    <property type="entry name" value="Znf_RING/FYVE/PHD"/>
</dbReference>
<dbReference type="Pfam" id="PF13920">
    <property type="entry name" value="zf-C3HC4_3"/>
    <property type="match status" value="1"/>
</dbReference>
<dbReference type="SMART" id="SM00184">
    <property type="entry name" value="RING"/>
    <property type="match status" value="1"/>
</dbReference>
<dbReference type="KEGG" id="dcr:108215804"/>
<keyword evidence="1" id="KW-0863">Zinc-finger</keyword>
<dbReference type="Gene3D" id="3.30.40.10">
    <property type="entry name" value="Zinc/RING finger domain, C3HC4 (zinc finger)"/>
    <property type="match status" value="1"/>
</dbReference>
<gene>
    <name evidence="4" type="ORF">DCAR_000524</name>
    <name evidence="5" type="ORF">DCAR_0100292</name>
</gene>
<feature type="compositionally biased region" description="Acidic residues" evidence="2">
    <location>
        <begin position="124"/>
        <end position="135"/>
    </location>
</feature>
<sequence>MGSQSLRSPETSTQLGELLRYTDHENSRSHLTIGSVLNLEKKPGSRSTGRTLLDIIQADSTGDSKITWTNFRDKLRLKRATAALQRINNHGHHQRILSDPDIESESSRIRSSSLRLQRSLSSLSEEEEQEQETEGEGPLRMSLMSLLAETDREMGNEPAYVIEDEAGQVEVEVENDGGSGEVNDCCVCMERHKGSAFIPCGHTFCRLCSRELYVQRGNCPICNGFILEILDIF</sequence>
<dbReference type="Proteomes" id="UP000077755">
    <property type="component" value="Chromosome 1"/>
</dbReference>
<reference evidence="4" key="1">
    <citation type="journal article" date="2016" name="Nat. Genet.">
        <title>A high-quality carrot genome assembly provides new insights into carotenoid accumulation and asterid genome evolution.</title>
        <authorList>
            <person name="Iorizzo M."/>
            <person name="Ellison S."/>
            <person name="Senalik D."/>
            <person name="Zeng P."/>
            <person name="Satapoomin P."/>
            <person name="Huang J."/>
            <person name="Bowman M."/>
            <person name="Iovene M."/>
            <person name="Sanseverino W."/>
            <person name="Cavagnaro P."/>
            <person name="Yildiz M."/>
            <person name="Macko-Podgorni A."/>
            <person name="Moranska E."/>
            <person name="Grzebelus E."/>
            <person name="Grzebelus D."/>
            <person name="Ashrafi H."/>
            <person name="Zheng Z."/>
            <person name="Cheng S."/>
            <person name="Spooner D."/>
            <person name="Van Deynze A."/>
            <person name="Simon P."/>
        </authorList>
    </citation>
    <scope>NUCLEOTIDE SEQUENCE [LARGE SCALE GENOMIC DNA]</scope>
    <source>
        <tissue evidence="4">Leaf</tissue>
    </source>
</reference>
<evidence type="ECO:0000313" key="6">
    <source>
        <dbReference type="Proteomes" id="UP000077755"/>
    </source>
</evidence>
<protein>
    <recommendedName>
        <fullName evidence="3">RING-type domain-containing protein</fullName>
    </recommendedName>
</protein>
<dbReference type="Gramene" id="KZN07855">
    <property type="protein sequence ID" value="KZN07855"/>
    <property type="gene ID" value="DCAR_000524"/>
</dbReference>
<dbReference type="OrthoDB" id="1711136at2759"/>
<dbReference type="SUPFAM" id="SSF57850">
    <property type="entry name" value="RING/U-box"/>
    <property type="match status" value="1"/>
</dbReference>
<reference evidence="5" key="2">
    <citation type="submission" date="2022-03" db="EMBL/GenBank/DDBJ databases">
        <title>Draft title - Genomic analysis of global carrot germplasm unveils the trajectory of domestication and the origin of high carotenoid orange carrot.</title>
        <authorList>
            <person name="Iorizzo M."/>
            <person name="Ellison S."/>
            <person name="Senalik D."/>
            <person name="Macko-Podgorni A."/>
            <person name="Grzebelus D."/>
            <person name="Bostan H."/>
            <person name="Rolling W."/>
            <person name="Curaba J."/>
            <person name="Simon P."/>
        </authorList>
    </citation>
    <scope>NUCLEOTIDE SEQUENCE</scope>
    <source>
        <tissue evidence="5">Leaf</tissue>
    </source>
</reference>
<dbReference type="PROSITE" id="PS50089">
    <property type="entry name" value="ZF_RING_2"/>
    <property type="match status" value="1"/>
</dbReference>
<keyword evidence="1" id="KW-0479">Metal-binding</keyword>
<evidence type="ECO:0000313" key="5">
    <source>
        <dbReference type="EMBL" id="WOG81147.1"/>
    </source>
</evidence>
<dbReference type="EMBL" id="CP093343">
    <property type="protein sequence ID" value="WOG81147.1"/>
    <property type="molecule type" value="Genomic_DNA"/>
</dbReference>
<dbReference type="OMA" id="NRDNDSH"/>
<organism evidence="4">
    <name type="scientific">Daucus carota subsp. sativus</name>
    <name type="common">Carrot</name>
    <dbReference type="NCBI Taxonomy" id="79200"/>
    <lineage>
        <taxon>Eukaryota</taxon>
        <taxon>Viridiplantae</taxon>
        <taxon>Streptophyta</taxon>
        <taxon>Embryophyta</taxon>
        <taxon>Tracheophyta</taxon>
        <taxon>Spermatophyta</taxon>
        <taxon>Magnoliopsida</taxon>
        <taxon>eudicotyledons</taxon>
        <taxon>Gunneridae</taxon>
        <taxon>Pentapetalae</taxon>
        <taxon>asterids</taxon>
        <taxon>campanulids</taxon>
        <taxon>Apiales</taxon>
        <taxon>Apiaceae</taxon>
        <taxon>Apioideae</taxon>
        <taxon>Scandiceae</taxon>
        <taxon>Daucinae</taxon>
        <taxon>Daucus</taxon>
        <taxon>Daucus sect. Daucus</taxon>
    </lineage>
</organism>
<feature type="region of interest" description="Disordered" evidence="2">
    <location>
        <begin position="91"/>
        <end position="110"/>
    </location>
</feature>
<name>A0A166FJP2_DAUCS</name>
<evidence type="ECO:0000259" key="3">
    <source>
        <dbReference type="PROSITE" id="PS50089"/>
    </source>
</evidence>
<evidence type="ECO:0000313" key="4">
    <source>
        <dbReference type="EMBL" id="KZN07855.1"/>
    </source>
</evidence>
<accession>A0A166FJP2</accession>
<dbReference type="PANTHER" id="PTHR46629">
    <property type="entry name" value="OS01G0917900 PROTEIN"/>
    <property type="match status" value="1"/>
</dbReference>
<dbReference type="AlphaFoldDB" id="A0A166FJP2"/>
<feature type="region of interest" description="Disordered" evidence="2">
    <location>
        <begin position="117"/>
        <end position="140"/>
    </location>
</feature>
<proteinExistence type="predicted"/>
<keyword evidence="1" id="KW-0862">Zinc</keyword>
<keyword evidence="6" id="KW-1185">Reference proteome</keyword>
<evidence type="ECO:0000256" key="1">
    <source>
        <dbReference type="PROSITE-ProRule" id="PRU00175"/>
    </source>
</evidence>
<dbReference type="InterPro" id="IPR001841">
    <property type="entry name" value="Znf_RING"/>
</dbReference>
<feature type="domain" description="RING-type" evidence="3">
    <location>
        <begin position="185"/>
        <end position="223"/>
    </location>
</feature>
<evidence type="ECO:0000256" key="2">
    <source>
        <dbReference type="SAM" id="MobiDB-lite"/>
    </source>
</evidence>
<dbReference type="GO" id="GO:0008270">
    <property type="term" value="F:zinc ion binding"/>
    <property type="evidence" value="ECO:0007669"/>
    <property type="project" value="UniProtKB-KW"/>
</dbReference>
<dbReference type="EMBL" id="LNRQ01000001">
    <property type="protein sequence ID" value="KZN07855.1"/>
    <property type="molecule type" value="Genomic_DNA"/>
</dbReference>